<name>T0Z6W4_9ZZZZ</name>
<comment type="caution">
    <text evidence="2">The sequence shown here is derived from an EMBL/GenBank/DDBJ whole genome shotgun (WGS) entry which is preliminary data.</text>
</comment>
<dbReference type="SUPFAM" id="SSF53720">
    <property type="entry name" value="ALDH-like"/>
    <property type="match status" value="1"/>
</dbReference>
<dbReference type="GO" id="GO:0016620">
    <property type="term" value="F:oxidoreductase activity, acting on the aldehyde or oxo group of donors, NAD or NADP as acceptor"/>
    <property type="evidence" value="ECO:0007669"/>
    <property type="project" value="InterPro"/>
</dbReference>
<evidence type="ECO:0000259" key="1">
    <source>
        <dbReference type="Pfam" id="PF00171"/>
    </source>
</evidence>
<reference evidence="2" key="1">
    <citation type="submission" date="2013-08" db="EMBL/GenBank/DDBJ databases">
        <authorList>
            <person name="Mendez C."/>
            <person name="Richter M."/>
            <person name="Ferrer M."/>
            <person name="Sanchez J."/>
        </authorList>
    </citation>
    <scope>NUCLEOTIDE SEQUENCE</scope>
</reference>
<sequence>MIVEAPVLEAFTEQLLGRVSKLRLGDGLDPATDVGPVINQTQLKRIHAYTEIGLQEAARLLTGGSIAADGQLGEGNFYRPTLFADVKPEMRIAQEEIFGPTLVVIPAVDFSDAIRIANGTRYGLSLSLYTRDLARAFQAVDRLESGIVYVNAPTIGAEIQLPFGGTKWTGNGHREAGTTAFDEFTEWKTVYIDYSGHLQRAQIDTEAS</sequence>
<protein>
    <submittedName>
        <fullName evidence="2">Betaine aldehyde dehydrogenase</fullName>
    </submittedName>
</protein>
<dbReference type="Gene3D" id="3.40.309.10">
    <property type="entry name" value="Aldehyde Dehydrogenase, Chain A, domain 2"/>
    <property type="match status" value="1"/>
</dbReference>
<dbReference type="EMBL" id="AUZY01009833">
    <property type="protein sequence ID" value="EQD40758.1"/>
    <property type="molecule type" value="Genomic_DNA"/>
</dbReference>
<dbReference type="PANTHER" id="PTHR11699">
    <property type="entry name" value="ALDEHYDE DEHYDROGENASE-RELATED"/>
    <property type="match status" value="1"/>
</dbReference>
<dbReference type="InterPro" id="IPR016163">
    <property type="entry name" value="Ald_DH_C"/>
</dbReference>
<dbReference type="AlphaFoldDB" id="T0Z6W4"/>
<dbReference type="InterPro" id="IPR015590">
    <property type="entry name" value="Aldehyde_DH_dom"/>
</dbReference>
<feature type="domain" description="Aldehyde dehydrogenase" evidence="1">
    <location>
        <begin position="1"/>
        <end position="190"/>
    </location>
</feature>
<evidence type="ECO:0000313" key="2">
    <source>
        <dbReference type="EMBL" id="EQD40758.1"/>
    </source>
</evidence>
<dbReference type="Pfam" id="PF00171">
    <property type="entry name" value="Aldedh"/>
    <property type="match status" value="1"/>
</dbReference>
<organism evidence="2">
    <name type="scientific">mine drainage metagenome</name>
    <dbReference type="NCBI Taxonomy" id="410659"/>
    <lineage>
        <taxon>unclassified sequences</taxon>
        <taxon>metagenomes</taxon>
        <taxon>ecological metagenomes</taxon>
    </lineage>
</organism>
<accession>T0Z6W4</accession>
<proteinExistence type="predicted"/>
<gene>
    <name evidence="2" type="ORF">B1B_14805</name>
</gene>
<reference evidence="2" key="2">
    <citation type="journal article" date="2014" name="ISME J.">
        <title>Microbial stratification in low pH oxic and suboxic macroscopic growths along an acid mine drainage.</title>
        <authorList>
            <person name="Mendez-Garcia C."/>
            <person name="Mesa V."/>
            <person name="Sprenger R.R."/>
            <person name="Richter M."/>
            <person name="Diez M.S."/>
            <person name="Solano J."/>
            <person name="Bargiela R."/>
            <person name="Golyshina O.V."/>
            <person name="Manteca A."/>
            <person name="Ramos J.L."/>
            <person name="Gallego J.R."/>
            <person name="Llorente I."/>
            <person name="Martins Dos Santos V.A."/>
            <person name="Jensen O.N."/>
            <person name="Pelaez A.I."/>
            <person name="Sanchez J."/>
            <person name="Ferrer M."/>
        </authorList>
    </citation>
    <scope>NUCLEOTIDE SEQUENCE</scope>
</reference>
<dbReference type="InterPro" id="IPR016161">
    <property type="entry name" value="Ald_DH/histidinol_DH"/>
</dbReference>